<feature type="binding site" evidence="7">
    <location>
        <begin position="301"/>
        <end position="303"/>
    </location>
    <ligand>
        <name>GTP</name>
        <dbReference type="ChEBI" id="CHEBI:37565"/>
    </ligand>
</feature>
<feature type="binding site" evidence="7">
    <location>
        <position position="191"/>
    </location>
    <ligand>
        <name>Mg(2+)</name>
        <dbReference type="ChEBI" id="CHEBI:18420"/>
    </ligand>
</feature>
<feature type="domain" description="OBG-type G" evidence="9">
    <location>
        <begin position="158"/>
        <end position="320"/>
    </location>
</feature>
<feature type="binding site" evidence="7">
    <location>
        <begin position="164"/>
        <end position="171"/>
    </location>
    <ligand>
        <name>GTP</name>
        <dbReference type="ChEBI" id="CHEBI:37565"/>
    </ligand>
</feature>
<comment type="subcellular location">
    <subcellularLocation>
        <location evidence="7">Cytoplasm</location>
    </subcellularLocation>
</comment>
<dbReference type="Proteomes" id="UP000186670">
    <property type="component" value="Unassembled WGS sequence"/>
</dbReference>
<gene>
    <name evidence="7" type="primary">obg</name>
    <name evidence="11" type="ORF">A2811_01005</name>
</gene>
<proteinExistence type="inferred from homology"/>
<keyword evidence="6 7" id="KW-0342">GTP-binding</keyword>
<dbReference type="PRINTS" id="PR00326">
    <property type="entry name" value="GTP1OBG"/>
</dbReference>
<dbReference type="InterPro" id="IPR014100">
    <property type="entry name" value="GTP-bd_Obg/CgtA"/>
</dbReference>
<dbReference type="PANTHER" id="PTHR11702:SF31">
    <property type="entry name" value="MITOCHONDRIAL RIBOSOME-ASSOCIATED GTPASE 2"/>
    <property type="match status" value="1"/>
</dbReference>
<dbReference type="FunFam" id="2.70.210.12:FF:000001">
    <property type="entry name" value="GTPase Obg"/>
    <property type="match status" value="1"/>
</dbReference>
<comment type="subunit">
    <text evidence="7">Monomer.</text>
</comment>
<evidence type="ECO:0000256" key="3">
    <source>
        <dbReference type="ARBA" id="ARBA00022741"/>
    </source>
</evidence>
<evidence type="ECO:0000256" key="4">
    <source>
        <dbReference type="ARBA" id="ARBA00022801"/>
    </source>
</evidence>
<dbReference type="PIRSF" id="PIRSF002401">
    <property type="entry name" value="GTP_bd_Obg/CgtA"/>
    <property type="match status" value="1"/>
</dbReference>
<evidence type="ECO:0000256" key="7">
    <source>
        <dbReference type="HAMAP-Rule" id="MF_01454"/>
    </source>
</evidence>
<comment type="caution">
    <text evidence="11">The sequence shown here is derived from an EMBL/GenBank/DDBJ whole genome shotgun (WGS) entry which is preliminary data.</text>
</comment>
<dbReference type="EMBL" id="MEZZ01000044">
    <property type="protein sequence ID" value="OGD67970.1"/>
    <property type="molecule type" value="Genomic_DNA"/>
</dbReference>
<evidence type="ECO:0000259" key="9">
    <source>
        <dbReference type="PROSITE" id="PS51710"/>
    </source>
</evidence>
<dbReference type="GO" id="GO:0005737">
    <property type="term" value="C:cytoplasm"/>
    <property type="evidence" value="ECO:0007669"/>
    <property type="project" value="UniProtKB-SubCell"/>
</dbReference>
<evidence type="ECO:0000313" key="12">
    <source>
        <dbReference type="Proteomes" id="UP000186670"/>
    </source>
</evidence>
<dbReference type="NCBIfam" id="NF008956">
    <property type="entry name" value="PRK12299.1"/>
    <property type="match status" value="1"/>
</dbReference>
<organism evidence="11 12">
    <name type="scientific">Candidatus Campbellbacteria bacterium RIFCSPHIGHO2_01_FULL_34_10</name>
    <dbReference type="NCBI Taxonomy" id="1797577"/>
    <lineage>
        <taxon>Bacteria</taxon>
        <taxon>Candidatus Campbelliibacteriota</taxon>
    </lineage>
</organism>
<dbReference type="EC" id="3.6.5.-" evidence="7"/>
<dbReference type="Pfam" id="PF01018">
    <property type="entry name" value="GTP1_OBG"/>
    <property type="match status" value="1"/>
</dbReference>
<keyword evidence="3 7" id="KW-0547">Nucleotide-binding</keyword>
<evidence type="ECO:0000256" key="2">
    <source>
        <dbReference type="ARBA" id="ARBA00022490"/>
    </source>
</evidence>
<dbReference type="PROSITE" id="PS51710">
    <property type="entry name" value="G_OBG"/>
    <property type="match status" value="1"/>
</dbReference>
<dbReference type="Pfam" id="PF01926">
    <property type="entry name" value="MMR_HSR1"/>
    <property type="match status" value="1"/>
</dbReference>
<dbReference type="PROSITE" id="PS51883">
    <property type="entry name" value="OBG"/>
    <property type="match status" value="1"/>
</dbReference>
<dbReference type="Gene3D" id="3.40.50.300">
    <property type="entry name" value="P-loop containing nucleotide triphosphate hydrolases"/>
    <property type="match status" value="1"/>
</dbReference>
<dbReference type="HAMAP" id="MF_01454">
    <property type="entry name" value="GTPase_Obg"/>
    <property type="match status" value="1"/>
</dbReference>
<keyword evidence="2 7" id="KW-0963">Cytoplasm</keyword>
<dbReference type="InterPro" id="IPR031167">
    <property type="entry name" value="G_OBG"/>
</dbReference>
<accession>A0A1F5EKX9</accession>
<keyword evidence="5 7" id="KW-0460">Magnesium</keyword>
<dbReference type="GO" id="GO:0000287">
    <property type="term" value="F:magnesium ion binding"/>
    <property type="evidence" value="ECO:0007669"/>
    <property type="project" value="InterPro"/>
</dbReference>
<evidence type="ECO:0000256" key="6">
    <source>
        <dbReference type="ARBA" id="ARBA00023134"/>
    </source>
</evidence>
<dbReference type="PANTHER" id="PTHR11702">
    <property type="entry name" value="DEVELOPMENTALLY REGULATED GTP-BINDING PROTEIN-RELATED"/>
    <property type="match status" value="1"/>
</dbReference>
<feature type="domain" description="Obg" evidence="10">
    <location>
        <begin position="1"/>
        <end position="157"/>
    </location>
</feature>
<reference evidence="11 12" key="1">
    <citation type="journal article" date="2016" name="Nat. Commun.">
        <title>Thousands of microbial genomes shed light on interconnected biogeochemical processes in an aquifer system.</title>
        <authorList>
            <person name="Anantharaman K."/>
            <person name="Brown C.T."/>
            <person name="Hug L.A."/>
            <person name="Sharon I."/>
            <person name="Castelle C.J."/>
            <person name="Probst A.J."/>
            <person name="Thomas B.C."/>
            <person name="Singh A."/>
            <person name="Wilkins M.J."/>
            <person name="Karaoz U."/>
            <person name="Brodie E.L."/>
            <person name="Williams K.H."/>
            <person name="Hubbard S.S."/>
            <person name="Banfield J.F."/>
        </authorList>
    </citation>
    <scope>NUCLEOTIDE SEQUENCE [LARGE SCALE GENOMIC DNA]</scope>
</reference>
<dbReference type="InterPro" id="IPR006169">
    <property type="entry name" value="GTP1_OBG_dom"/>
</dbReference>
<evidence type="ECO:0000256" key="1">
    <source>
        <dbReference type="ARBA" id="ARBA00007699"/>
    </source>
</evidence>
<dbReference type="GO" id="GO:0042254">
    <property type="term" value="P:ribosome biogenesis"/>
    <property type="evidence" value="ECO:0007669"/>
    <property type="project" value="UniProtKB-UniRule"/>
</dbReference>
<dbReference type="PROSITE" id="PS00905">
    <property type="entry name" value="GTP1_OBG"/>
    <property type="match status" value="1"/>
</dbReference>
<keyword evidence="4 7" id="KW-0378">Hydrolase</keyword>
<dbReference type="SUPFAM" id="SSF52540">
    <property type="entry name" value="P-loop containing nucleoside triphosphate hydrolases"/>
    <property type="match status" value="1"/>
</dbReference>
<name>A0A1F5EKX9_9BACT</name>
<protein>
    <recommendedName>
        <fullName evidence="7">GTPase Obg</fullName>
        <ecNumber evidence="7">3.6.5.-</ecNumber>
    </recommendedName>
    <alternativeName>
        <fullName evidence="7">GTP-binding protein Obg</fullName>
    </alternativeName>
</protein>
<dbReference type="InterPro" id="IPR036726">
    <property type="entry name" value="GTP1_OBG_dom_sf"/>
</dbReference>
<feature type="binding site" evidence="7">
    <location>
        <begin position="189"/>
        <end position="193"/>
    </location>
    <ligand>
        <name>GTP</name>
        <dbReference type="ChEBI" id="CHEBI:37565"/>
    </ligand>
</feature>
<dbReference type="GO" id="GO:0005525">
    <property type="term" value="F:GTP binding"/>
    <property type="evidence" value="ECO:0007669"/>
    <property type="project" value="UniProtKB-UniRule"/>
</dbReference>
<evidence type="ECO:0000259" key="10">
    <source>
        <dbReference type="PROSITE" id="PS51883"/>
    </source>
</evidence>
<feature type="binding site" evidence="7">
    <location>
        <begin position="273"/>
        <end position="276"/>
    </location>
    <ligand>
        <name>GTP</name>
        <dbReference type="ChEBI" id="CHEBI:37565"/>
    </ligand>
</feature>
<sequence length="324" mass="35415">MLIDELKIYARAGKGGNGVVRWRREKYKPLMGPAGGNGGKGADVYIRAIRDIEVLSRYTKNKKFTAENGGNGEKNSMHGKNGDDLFIDLPVGSIVTNLITDEKFELIKEGDSILVLKGGHGGLGNENFKSSKNTSPEESTDGKNGEDAEFFIELELIADAGLIGLPSAGKSSLLNELTRANAKVGAYPFTTLEPNLGELHKYILADIPGLIEGASEGKGLGHKFLRHIKRTSLLLHCISLENEDVVKAYKTIKNELKKFDPELAEKSEIIILTKTDLVDGKTTKKAEEKLRKYCDDVVSVSVYDDESVKSLSDSLVKKFRSLGE</sequence>
<evidence type="ECO:0000313" key="11">
    <source>
        <dbReference type="EMBL" id="OGD67970.1"/>
    </source>
</evidence>
<dbReference type="InterPro" id="IPR045086">
    <property type="entry name" value="OBG_GTPase"/>
</dbReference>
<dbReference type="SUPFAM" id="SSF82051">
    <property type="entry name" value="Obg GTP-binding protein N-terminal domain"/>
    <property type="match status" value="1"/>
</dbReference>
<evidence type="ECO:0000256" key="8">
    <source>
        <dbReference type="SAM" id="MobiDB-lite"/>
    </source>
</evidence>
<dbReference type="InterPro" id="IPR027417">
    <property type="entry name" value="P-loop_NTPase"/>
</dbReference>
<dbReference type="Gene3D" id="2.70.210.12">
    <property type="entry name" value="GTP1/OBG domain"/>
    <property type="match status" value="1"/>
</dbReference>
<feature type="binding site" evidence="7">
    <location>
        <begin position="206"/>
        <end position="209"/>
    </location>
    <ligand>
        <name>GTP</name>
        <dbReference type="ChEBI" id="CHEBI:37565"/>
    </ligand>
</feature>
<dbReference type="NCBIfam" id="TIGR02729">
    <property type="entry name" value="Obg_CgtA"/>
    <property type="match status" value="1"/>
</dbReference>
<dbReference type="InterPro" id="IPR006073">
    <property type="entry name" value="GTP-bd"/>
</dbReference>
<feature type="region of interest" description="Disordered" evidence="8">
    <location>
        <begin position="125"/>
        <end position="144"/>
    </location>
</feature>
<dbReference type="InterPro" id="IPR006074">
    <property type="entry name" value="GTP1-OBG_CS"/>
</dbReference>
<comment type="function">
    <text evidence="7">An essential GTPase which binds GTP, GDP and possibly (p)ppGpp with moderate affinity, with high nucleotide exchange rates and a fairly low GTP hydrolysis rate. Plays a role in control of the cell cycle, stress response, ribosome biogenesis and in those bacteria that undergo differentiation, in morphogenesis control.</text>
</comment>
<feature type="compositionally biased region" description="Polar residues" evidence="8">
    <location>
        <begin position="127"/>
        <end position="137"/>
    </location>
</feature>
<comment type="cofactor">
    <cofactor evidence="7">
        <name>Mg(2+)</name>
        <dbReference type="ChEBI" id="CHEBI:18420"/>
    </cofactor>
</comment>
<dbReference type="AlphaFoldDB" id="A0A1F5EKX9"/>
<evidence type="ECO:0000256" key="5">
    <source>
        <dbReference type="ARBA" id="ARBA00022842"/>
    </source>
</evidence>
<comment type="similarity">
    <text evidence="1 7">Belongs to the TRAFAC class OBG-HflX-like GTPase superfamily. OBG GTPase family.</text>
</comment>
<dbReference type="CDD" id="cd01898">
    <property type="entry name" value="Obg"/>
    <property type="match status" value="1"/>
</dbReference>
<keyword evidence="7" id="KW-0479">Metal-binding</keyword>
<feature type="binding site" evidence="7">
    <location>
        <position position="171"/>
    </location>
    <ligand>
        <name>Mg(2+)</name>
        <dbReference type="ChEBI" id="CHEBI:18420"/>
    </ligand>
</feature>
<dbReference type="GO" id="GO:0003924">
    <property type="term" value="F:GTPase activity"/>
    <property type="evidence" value="ECO:0007669"/>
    <property type="project" value="UniProtKB-UniRule"/>
</dbReference>